<evidence type="ECO:0000313" key="2">
    <source>
        <dbReference type="EMBL" id="KAF4978906.1"/>
    </source>
</evidence>
<feature type="compositionally biased region" description="Polar residues" evidence="1">
    <location>
        <begin position="13"/>
        <end position="35"/>
    </location>
</feature>
<protein>
    <submittedName>
        <fullName evidence="2">Uncharacterized protein</fullName>
    </submittedName>
</protein>
<gene>
    <name evidence="2" type="ORF">FZEAL_4792</name>
</gene>
<reference evidence="2" key="2">
    <citation type="submission" date="2020-05" db="EMBL/GenBank/DDBJ databases">
        <authorList>
            <person name="Kim H.-S."/>
            <person name="Proctor R.H."/>
            <person name="Brown D.W."/>
        </authorList>
    </citation>
    <scope>NUCLEOTIDE SEQUENCE</scope>
    <source>
        <strain evidence="2">NRRL 22465</strain>
    </source>
</reference>
<name>A0A8H4ULS9_9HYPO</name>
<dbReference type="AlphaFoldDB" id="A0A8H4ULS9"/>
<reference evidence="2" key="1">
    <citation type="journal article" date="2020" name="BMC Genomics">
        <title>Correction to: Identification and distribution of gene clusters required for synthesis of sphingolipid metabolism inhibitors in diverse species of the filamentous fungus Fusarium.</title>
        <authorList>
            <person name="Kim H.S."/>
            <person name="Lohmar J.M."/>
            <person name="Busman M."/>
            <person name="Brown D.W."/>
            <person name="Naumann T.A."/>
            <person name="Divon H.H."/>
            <person name="Lysoe E."/>
            <person name="Uhlig S."/>
            <person name="Proctor R.H."/>
        </authorList>
    </citation>
    <scope>NUCLEOTIDE SEQUENCE</scope>
    <source>
        <strain evidence="2">NRRL 22465</strain>
    </source>
</reference>
<evidence type="ECO:0000256" key="1">
    <source>
        <dbReference type="SAM" id="MobiDB-lite"/>
    </source>
</evidence>
<feature type="region of interest" description="Disordered" evidence="1">
    <location>
        <begin position="1"/>
        <end position="54"/>
    </location>
</feature>
<dbReference type="OrthoDB" id="5141931at2759"/>
<dbReference type="Proteomes" id="UP000635477">
    <property type="component" value="Unassembled WGS sequence"/>
</dbReference>
<keyword evidence="3" id="KW-1185">Reference proteome</keyword>
<proteinExistence type="predicted"/>
<evidence type="ECO:0000313" key="3">
    <source>
        <dbReference type="Proteomes" id="UP000635477"/>
    </source>
</evidence>
<comment type="caution">
    <text evidence="2">The sequence shown here is derived from an EMBL/GenBank/DDBJ whole genome shotgun (WGS) entry which is preliminary data.</text>
</comment>
<accession>A0A8H4ULS9</accession>
<dbReference type="EMBL" id="JABEYC010000330">
    <property type="protein sequence ID" value="KAF4978906.1"/>
    <property type="molecule type" value="Genomic_DNA"/>
</dbReference>
<organism evidence="2 3">
    <name type="scientific">Fusarium zealandicum</name>
    <dbReference type="NCBI Taxonomy" id="1053134"/>
    <lineage>
        <taxon>Eukaryota</taxon>
        <taxon>Fungi</taxon>
        <taxon>Dikarya</taxon>
        <taxon>Ascomycota</taxon>
        <taxon>Pezizomycotina</taxon>
        <taxon>Sordariomycetes</taxon>
        <taxon>Hypocreomycetidae</taxon>
        <taxon>Hypocreales</taxon>
        <taxon>Nectriaceae</taxon>
        <taxon>Fusarium</taxon>
        <taxon>Fusarium staphyleae species complex</taxon>
    </lineage>
</organism>
<sequence>MDSDSETLDFELSGTSSPNTLSHGSNWSFATSDTGDSNDHHVQSSNNGQDKDVPIWTHLPVIPREEPPHLRRFLLLSQDLTPQAHRVLRRSRLTRRSLLQRQITRGRGDPSQTWCSDSSCFEDGQIFRNPFVYLVDRQRSRLSFPVDDYFKDFANAMVGKLFPAVKDPKAKDYKALGLLSFVDSPPVRTAFWKFTRTCLIRDMKPSDANFQAALVKARPEFQDLMFGVKTAARTRKVHSFIDPQEHELNEEWTMHDFMLRFLICSELWRQHKTPRSGSWVLGSRERVADFLSAVLYNLRLMWLDGCFDKDIVHTDECWDRVWQDWLDKYPVQTTAEDGTCEVFEHRDRLEKTEDEVLREVGYLGGVGEHDGSYRPVRRMLGEHEWMLLSFS</sequence>